<dbReference type="GO" id="GO:0005886">
    <property type="term" value="C:plasma membrane"/>
    <property type="evidence" value="ECO:0007669"/>
    <property type="project" value="UniProtKB-SubCell"/>
</dbReference>
<feature type="transmembrane region" description="Helical" evidence="9">
    <location>
        <begin position="173"/>
        <end position="191"/>
    </location>
</feature>
<keyword evidence="6 9" id="KW-1133">Transmembrane helix</keyword>
<dbReference type="Proteomes" id="UP001329430">
    <property type="component" value="Chromosome 7"/>
</dbReference>
<dbReference type="FunFam" id="1.20.1250.20:FF:000218">
    <property type="entry name" value="facilitated trehalose transporter Tret1"/>
    <property type="match status" value="1"/>
</dbReference>
<comment type="caution">
    <text evidence="11">The sequence shown here is derived from an EMBL/GenBank/DDBJ whole genome shotgun (WGS) entry which is preliminary data.</text>
</comment>
<dbReference type="PANTHER" id="PTHR48021:SF86">
    <property type="entry name" value="FACILITATED TREHALOSE TRANSPORTER TRET1-1-LIKE PROTEIN"/>
    <property type="match status" value="1"/>
</dbReference>
<keyword evidence="12" id="KW-1185">Reference proteome</keyword>
<dbReference type="SUPFAM" id="SSF103473">
    <property type="entry name" value="MFS general substrate transporter"/>
    <property type="match status" value="1"/>
</dbReference>
<dbReference type="InterPro" id="IPR005829">
    <property type="entry name" value="Sugar_transporter_CS"/>
</dbReference>
<dbReference type="InterPro" id="IPR050549">
    <property type="entry name" value="MFS_Trehalose_Transporter"/>
</dbReference>
<feature type="transmembrane region" description="Helical" evidence="9">
    <location>
        <begin position="289"/>
        <end position="311"/>
    </location>
</feature>
<feature type="transmembrane region" description="Helical" evidence="9">
    <location>
        <begin position="254"/>
        <end position="277"/>
    </location>
</feature>
<evidence type="ECO:0000256" key="1">
    <source>
        <dbReference type="ARBA" id="ARBA00004651"/>
    </source>
</evidence>
<feature type="domain" description="Major facilitator superfamily (MFS) profile" evidence="10">
    <location>
        <begin position="19"/>
        <end position="443"/>
    </location>
</feature>
<dbReference type="EMBL" id="JAVRBK010000007">
    <property type="protein sequence ID" value="KAK5640892.1"/>
    <property type="molecule type" value="Genomic_DNA"/>
</dbReference>
<dbReference type="PRINTS" id="PR00171">
    <property type="entry name" value="SUGRTRNSPORT"/>
</dbReference>
<dbReference type="PROSITE" id="PS00217">
    <property type="entry name" value="SUGAR_TRANSPORT_2"/>
    <property type="match status" value="1"/>
</dbReference>
<protein>
    <recommendedName>
        <fullName evidence="10">Major facilitator superfamily (MFS) profile domain-containing protein</fullName>
    </recommendedName>
</protein>
<dbReference type="InterPro" id="IPR036259">
    <property type="entry name" value="MFS_trans_sf"/>
</dbReference>
<feature type="transmembrane region" description="Helical" evidence="9">
    <location>
        <begin position="352"/>
        <end position="376"/>
    </location>
</feature>
<gene>
    <name evidence="11" type="ORF">RI129_009439</name>
</gene>
<dbReference type="GO" id="GO:0022857">
    <property type="term" value="F:transmembrane transporter activity"/>
    <property type="evidence" value="ECO:0007669"/>
    <property type="project" value="InterPro"/>
</dbReference>
<keyword evidence="8" id="KW-0325">Glycoprotein</keyword>
<reference evidence="11 12" key="1">
    <citation type="journal article" date="2024" name="Insects">
        <title>An Improved Chromosome-Level Genome Assembly of the Firefly Pyrocoelia pectoralis.</title>
        <authorList>
            <person name="Fu X."/>
            <person name="Meyer-Rochow V.B."/>
            <person name="Ballantyne L."/>
            <person name="Zhu X."/>
        </authorList>
    </citation>
    <scope>NUCLEOTIDE SEQUENCE [LARGE SCALE GENOMIC DNA]</scope>
    <source>
        <strain evidence="11">XCY_ONT2</strain>
    </source>
</reference>
<evidence type="ECO:0000256" key="3">
    <source>
        <dbReference type="ARBA" id="ARBA00022475"/>
    </source>
</evidence>
<dbReference type="PANTHER" id="PTHR48021">
    <property type="match status" value="1"/>
</dbReference>
<keyword evidence="7 9" id="KW-0472">Membrane</keyword>
<dbReference type="InterPro" id="IPR005828">
    <property type="entry name" value="MFS_sugar_transport-like"/>
</dbReference>
<organism evidence="11 12">
    <name type="scientific">Pyrocoelia pectoralis</name>
    <dbReference type="NCBI Taxonomy" id="417401"/>
    <lineage>
        <taxon>Eukaryota</taxon>
        <taxon>Metazoa</taxon>
        <taxon>Ecdysozoa</taxon>
        <taxon>Arthropoda</taxon>
        <taxon>Hexapoda</taxon>
        <taxon>Insecta</taxon>
        <taxon>Pterygota</taxon>
        <taxon>Neoptera</taxon>
        <taxon>Endopterygota</taxon>
        <taxon>Coleoptera</taxon>
        <taxon>Polyphaga</taxon>
        <taxon>Elateriformia</taxon>
        <taxon>Elateroidea</taxon>
        <taxon>Lampyridae</taxon>
        <taxon>Lampyrinae</taxon>
        <taxon>Pyrocoelia</taxon>
    </lineage>
</organism>
<name>A0AAN7ZEW0_9COLE</name>
<dbReference type="Pfam" id="PF00083">
    <property type="entry name" value="Sugar_tr"/>
    <property type="match status" value="1"/>
</dbReference>
<sequence length="456" mass="49563">MLPCTDLCGTSAMGRLKQLFATLCLGPITLGVSVSWTSPVLPQLESNKTVYHISSEDASWIGSVLGLGVLAAALPVGVLVDRFGPKICVIALVVPHLIFTVVAVISKNVFVLCIARFFSGMATGGTCVVSPIYMSEISDVRFRGTLGSFFECLIYVGVSIVAVIGAYVEYKSFTIVLGVAGLTMALLFFFLPDSPTYLVKVNEKEAAKRALLFYRSKNFDVSTEISQIENSLERKTKKLTLREALKSRRVVRGLIAAVGLTMFQRLCANDCVLFYAVNIFEAAQTGMNAYTSTIILALAQVIAAVINVFVVQMANRRTFLFISTLGMSLALALLGVFFQLKNLGVDFSGIGLIPLGCLIVHAFAFSTGMGPILWMINGELFAPDVKGLANGATMTTNWLLLSVVTKSFPIMMDKLGPNYTFYFFALCMLVCATFVKFCVPETRGKTLEQIQQELQS</sequence>
<feature type="transmembrane region" description="Helical" evidence="9">
    <location>
        <begin position="58"/>
        <end position="80"/>
    </location>
</feature>
<feature type="transmembrane region" description="Helical" evidence="9">
    <location>
        <begin position="146"/>
        <end position="167"/>
    </location>
</feature>
<evidence type="ECO:0000256" key="7">
    <source>
        <dbReference type="ARBA" id="ARBA00023136"/>
    </source>
</evidence>
<dbReference type="AlphaFoldDB" id="A0AAN7ZEW0"/>
<feature type="transmembrane region" description="Helical" evidence="9">
    <location>
        <begin position="87"/>
        <end position="105"/>
    </location>
</feature>
<evidence type="ECO:0000256" key="8">
    <source>
        <dbReference type="ARBA" id="ARBA00023180"/>
    </source>
</evidence>
<evidence type="ECO:0000256" key="9">
    <source>
        <dbReference type="SAM" id="Phobius"/>
    </source>
</evidence>
<accession>A0AAN7ZEW0</accession>
<dbReference type="Gene3D" id="1.20.1250.20">
    <property type="entry name" value="MFS general substrate transporter like domains"/>
    <property type="match status" value="1"/>
</dbReference>
<dbReference type="InterPro" id="IPR003663">
    <property type="entry name" value="Sugar/inositol_transpt"/>
</dbReference>
<dbReference type="InterPro" id="IPR020846">
    <property type="entry name" value="MFS_dom"/>
</dbReference>
<keyword evidence="5 9" id="KW-0812">Transmembrane</keyword>
<feature type="transmembrane region" description="Helical" evidence="9">
    <location>
        <begin position="388"/>
        <end position="408"/>
    </location>
</feature>
<keyword evidence="4" id="KW-0762">Sugar transport</keyword>
<feature type="transmembrane region" description="Helical" evidence="9">
    <location>
        <begin position="117"/>
        <end position="134"/>
    </location>
</feature>
<proteinExistence type="predicted"/>
<feature type="transmembrane region" description="Helical" evidence="9">
    <location>
        <begin position="420"/>
        <end position="439"/>
    </location>
</feature>
<evidence type="ECO:0000259" key="10">
    <source>
        <dbReference type="PROSITE" id="PS50850"/>
    </source>
</evidence>
<evidence type="ECO:0000256" key="4">
    <source>
        <dbReference type="ARBA" id="ARBA00022597"/>
    </source>
</evidence>
<evidence type="ECO:0000313" key="12">
    <source>
        <dbReference type="Proteomes" id="UP001329430"/>
    </source>
</evidence>
<feature type="transmembrane region" description="Helical" evidence="9">
    <location>
        <begin position="19"/>
        <end position="38"/>
    </location>
</feature>
<keyword evidence="2" id="KW-0813">Transport</keyword>
<keyword evidence="3" id="KW-1003">Cell membrane</keyword>
<evidence type="ECO:0000313" key="11">
    <source>
        <dbReference type="EMBL" id="KAK5640892.1"/>
    </source>
</evidence>
<dbReference type="PROSITE" id="PS50850">
    <property type="entry name" value="MFS"/>
    <property type="match status" value="1"/>
</dbReference>
<comment type="subcellular location">
    <subcellularLocation>
        <location evidence="1">Cell membrane</location>
        <topology evidence="1">Multi-pass membrane protein</topology>
    </subcellularLocation>
</comment>
<feature type="transmembrane region" description="Helical" evidence="9">
    <location>
        <begin position="318"/>
        <end position="340"/>
    </location>
</feature>
<evidence type="ECO:0000256" key="6">
    <source>
        <dbReference type="ARBA" id="ARBA00022989"/>
    </source>
</evidence>
<evidence type="ECO:0000256" key="2">
    <source>
        <dbReference type="ARBA" id="ARBA00022448"/>
    </source>
</evidence>
<evidence type="ECO:0000256" key="5">
    <source>
        <dbReference type="ARBA" id="ARBA00022692"/>
    </source>
</evidence>